<feature type="transmembrane region" description="Helical" evidence="6">
    <location>
        <begin position="55"/>
        <end position="74"/>
    </location>
</feature>
<keyword evidence="3 6" id="KW-0812">Transmembrane</keyword>
<feature type="transmembrane region" description="Helical" evidence="6">
    <location>
        <begin position="297"/>
        <end position="322"/>
    </location>
</feature>
<sequence>MSVRDSLKRLSGDSLVYGLGQVAGKIVNFLLVPVLTRVLVPEQFGVSENVTQYTASALLVLVFGMDGALARFFYEQPDRQTRVRMVSSSFTFRLLTGGAVALALAAFATPLAGALLGGEVYAKYLRIGALTLPATLFVLFSYDVLRVTFQPWKFIALNLTWTVTVGGLTLYFVLARHLGVAGALYGKLFGDCLTAAVGLVLCRHHLKPVFDRDLLRRMLSYGLPLVPVSISYAVIGAVDRATLTRAFSPEAAGVYAVAMKFFAVITMGVSAFNLAFGPFAYARAQDPDAPKLYARVFTLYVAIASLGALLVGVFAPGLVGLLATERYAAAAAPALWLTFAAVAQGAYSVAVLGITLALRTRLLGGIAALAAVVAIAANGVLVPRLGAEGAAMATCLAHVASAVAAYVVSQRVHPLPFRPARLAALFGGALAAGLLAVRFAPAGWAGVGVKLVAVLGFVALATVLEVWKDRGAVRHRPAA</sequence>
<dbReference type="AlphaFoldDB" id="A0A933SDZ1"/>
<protein>
    <submittedName>
        <fullName evidence="7">Oligosaccharide flippase family protein</fullName>
    </submittedName>
</protein>
<evidence type="ECO:0000256" key="5">
    <source>
        <dbReference type="ARBA" id="ARBA00023136"/>
    </source>
</evidence>
<gene>
    <name evidence="7" type="ORF">HZA61_15055</name>
</gene>
<dbReference type="Pfam" id="PF01943">
    <property type="entry name" value="Polysacc_synt"/>
    <property type="match status" value="1"/>
</dbReference>
<organism evidence="7 8">
    <name type="scientific">Eiseniibacteriota bacterium</name>
    <dbReference type="NCBI Taxonomy" id="2212470"/>
    <lineage>
        <taxon>Bacteria</taxon>
        <taxon>Candidatus Eiseniibacteriota</taxon>
    </lineage>
</organism>
<dbReference type="GO" id="GO:0005886">
    <property type="term" value="C:plasma membrane"/>
    <property type="evidence" value="ECO:0007669"/>
    <property type="project" value="UniProtKB-SubCell"/>
</dbReference>
<keyword evidence="5 6" id="KW-0472">Membrane</keyword>
<feature type="transmembrane region" description="Helical" evidence="6">
    <location>
        <begin position="420"/>
        <end position="441"/>
    </location>
</feature>
<evidence type="ECO:0000256" key="4">
    <source>
        <dbReference type="ARBA" id="ARBA00022989"/>
    </source>
</evidence>
<comment type="caution">
    <text evidence="7">The sequence shown here is derived from an EMBL/GenBank/DDBJ whole genome shotgun (WGS) entry which is preliminary data.</text>
</comment>
<evidence type="ECO:0000256" key="2">
    <source>
        <dbReference type="ARBA" id="ARBA00022475"/>
    </source>
</evidence>
<evidence type="ECO:0000256" key="3">
    <source>
        <dbReference type="ARBA" id="ARBA00022692"/>
    </source>
</evidence>
<dbReference type="PANTHER" id="PTHR30250:SF11">
    <property type="entry name" value="O-ANTIGEN TRANSPORTER-RELATED"/>
    <property type="match status" value="1"/>
</dbReference>
<name>A0A933SDZ1_UNCEI</name>
<feature type="transmembrane region" description="Helical" evidence="6">
    <location>
        <begin position="180"/>
        <end position="202"/>
    </location>
</feature>
<feature type="transmembrane region" description="Helical" evidence="6">
    <location>
        <begin position="362"/>
        <end position="383"/>
    </location>
</feature>
<feature type="transmembrane region" description="Helical" evidence="6">
    <location>
        <begin position="214"/>
        <end position="235"/>
    </location>
</feature>
<feature type="transmembrane region" description="Helical" evidence="6">
    <location>
        <begin position="124"/>
        <end position="142"/>
    </location>
</feature>
<keyword evidence="4 6" id="KW-1133">Transmembrane helix</keyword>
<feature type="transmembrane region" description="Helical" evidence="6">
    <location>
        <begin position="154"/>
        <end position="174"/>
    </location>
</feature>
<feature type="transmembrane region" description="Helical" evidence="6">
    <location>
        <begin position="94"/>
        <end position="118"/>
    </location>
</feature>
<dbReference type="InterPro" id="IPR002797">
    <property type="entry name" value="Polysacc_synth"/>
</dbReference>
<comment type="subcellular location">
    <subcellularLocation>
        <location evidence="1">Cell membrane</location>
        <topology evidence="1">Multi-pass membrane protein</topology>
    </subcellularLocation>
</comment>
<accession>A0A933SDZ1</accession>
<feature type="transmembrane region" description="Helical" evidence="6">
    <location>
        <begin position="255"/>
        <end position="276"/>
    </location>
</feature>
<feature type="transmembrane region" description="Helical" evidence="6">
    <location>
        <begin position="334"/>
        <end position="355"/>
    </location>
</feature>
<evidence type="ECO:0000256" key="6">
    <source>
        <dbReference type="SAM" id="Phobius"/>
    </source>
</evidence>
<keyword evidence="2" id="KW-1003">Cell membrane</keyword>
<feature type="transmembrane region" description="Helical" evidence="6">
    <location>
        <begin position="15"/>
        <end position="35"/>
    </location>
</feature>
<feature type="transmembrane region" description="Helical" evidence="6">
    <location>
        <begin position="389"/>
        <end position="408"/>
    </location>
</feature>
<dbReference type="InterPro" id="IPR050833">
    <property type="entry name" value="Poly_Biosynth_Transport"/>
</dbReference>
<dbReference type="Proteomes" id="UP000696931">
    <property type="component" value="Unassembled WGS sequence"/>
</dbReference>
<dbReference type="PANTHER" id="PTHR30250">
    <property type="entry name" value="PST FAMILY PREDICTED COLANIC ACID TRANSPORTER"/>
    <property type="match status" value="1"/>
</dbReference>
<feature type="transmembrane region" description="Helical" evidence="6">
    <location>
        <begin position="447"/>
        <end position="467"/>
    </location>
</feature>
<evidence type="ECO:0000313" key="7">
    <source>
        <dbReference type="EMBL" id="MBI5170806.1"/>
    </source>
</evidence>
<reference evidence="7" key="1">
    <citation type="submission" date="2020-07" db="EMBL/GenBank/DDBJ databases">
        <title>Huge and variable diversity of episymbiotic CPR bacteria and DPANN archaea in groundwater ecosystems.</title>
        <authorList>
            <person name="He C.Y."/>
            <person name="Keren R."/>
            <person name="Whittaker M."/>
            <person name="Farag I.F."/>
            <person name="Doudna J."/>
            <person name="Cate J.H.D."/>
            <person name="Banfield J.F."/>
        </authorList>
    </citation>
    <scope>NUCLEOTIDE SEQUENCE</scope>
    <source>
        <strain evidence="7">NC_groundwater_1813_Pr3_B-0.1um_71_17</strain>
    </source>
</reference>
<dbReference type="EMBL" id="JACRIW010000110">
    <property type="protein sequence ID" value="MBI5170806.1"/>
    <property type="molecule type" value="Genomic_DNA"/>
</dbReference>
<evidence type="ECO:0000256" key="1">
    <source>
        <dbReference type="ARBA" id="ARBA00004651"/>
    </source>
</evidence>
<proteinExistence type="predicted"/>
<evidence type="ECO:0000313" key="8">
    <source>
        <dbReference type="Proteomes" id="UP000696931"/>
    </source>
</evidence>